<keyword evidence="2" id="KW-1185">Reference proteome</keyword>
<evidence type="ECO:0000313" key="2">
    <source>
        <dbReference type="Proteomes" id="UP000009183"/>
    </source>
</evidence>
<proteinExistence type="predicted"/>
<name>E0CNT1_VITVI</name>
<gene>
    <name evidence="1" type="ordered locus">VIT_18s0001g08000</name>
</gene>
<dbReference type="AlphaFoldDB" id="E0CNT1"/>
<dbReference type="PaxDb" id="29760-VIT_18s0001g08000.t01"/>
<dbReference type="InParanoid" id="E0CNT1"/>
<organism evidence="1 2">
    <name type="scientific">Vitis vinifera</name>
    <name type="common">Grape</name>
    <dbReference type="NCBI Taxonomy" id="29760"/>
    <lineage>
        <taxon>Eukaryota</taxon>
        <taxon>Viridiplantae</taxon>
        <taxon>Streptophyta</taxon>
        <taxon>Embryophyta</taxon>
        <taxon>Tracheophyta</taxon>
        <taxon>Spermatophyta</taxon>
        <taxon>Magnoliopsida</taxon>
        <taxon>eudicotyledons</taxon>
        <taxon>Gunneridae</taxon>
        <taxon>Pentapetalae</taxon>
        <taxon>rosids</taxon>
        <taxon>Vitales</taxon>
        <taxon>Vitaceae</taxon>
        <taxon>Viteae</taxon>
        <taxon>Vitis</taxon>
    </lineage>
</organism>
<evidence type="ECO:0000313" key="1">
    <source>
        <dbReference type="EMBL" id="CBI19309.3"/>
    </source>
</evidence>
<sequence length="108" mass="12209">MSASWNEEAFNGPLLVSLDHMQTALISGHSSFKKKDHPLYYFWTPVIGITQLLTDKTRSYIVFFGAPKRFSANKYLEQLLKSSSNGSLGYILFQMSYPNVSNLPSEIP</sequence>
<protein>
    <submittedName>
        <fullName evidence="1">Uncharacterized protein</fullName>
    </submittedName>
</protein>
<dbReference type="Proteomes" id="UP000009183">
    <property type="component" value="Chromosome 18"/>
</dbReference>
<dbReference type="HOGENOM" id="CLU_2201862_0_0_1"/>
<reference evidence="2" key="1">
    <citation type="journal article" date="2007" name="Nature">
        <title>The grapevine genome sequence suggests ancestral hexaploidization in major angiosperm phyla.</title>
        <authorList>
            <consortium name="The French-Italian Public Consortium for Grapevine Genome Characterization."/>
            <person name="Jaillon O."/>
            <person name="Aury J.-M."/>
            <person name="Noel B."/>
            <person name="Policriti A."/>
            <person name="Clepet C."/>
            <person name="Casagrande A."/>
            <person name="Choisne N."/>
            <person name="Aubourg S."/>
            <person name="Vitulo N."/>
            <person name="Jubin C."/>
            <person name="Vezzi A."/>
            <person name="Legeai F."/>
            <person name="Hugueney P."/>
            <person name="Dasilva C."/>
            <person name="Horner D."/>
            <person name="Mica E."/>
            <person name="Jublot D."/>
            <person name="Poulain J."/>
            <person name="Bruyere C."/>
            <person name="Billault A."/>
            <person name="Segurens B."/>
            <person name="Gouyvenoux M."/>
            <person name="Ugarte E."/>
            <person name="Cattonaro F."/>
            <person name="Anthouard V."/>
            <person name="Vico V."/>
            <person name="Del Fabbro C."/>
            <person name="Alaux M."/>
            <person name="Di Gaspero G."/>
            <person name="Dumas V."/>
            <person name="Felice N."/>
            <person name="Paillard S."/>
            <person name="Juman I."/>
            <person name="Moroldo M."/>
            <person name="Scalabrin S."/>
            <person name="Canaguier A."/>
            <person name="Le Clainche I."/>
            <person name="Malacrida G."/>
            <person name="Durand E."/>
            <person name="Pesole G."/>
            <person name="Laucou V."/>
            <person name="Chatelet P."/>
            <person name="Merdinoglu D."/>
            <person name="Delledonne M."/>
            <person name="Pezzotti M."/>
            <person name="Lecharny A."/>
            <person name="Scarpelli C."/>
            <person name="Artiguenave F."/>
            <person name="Pe M.E."/>
            <person name="Valle G."/>
            <person name="Morgante M."/>
            <person name="Caboche M."/>
            <person name="Adam-Blondon A.-F."/>
            <person name="Weissenbach J."/>
            <person name="Quetier F."/>
            <person name="Wincker P."/>
        </authorList>
    </citation>
    <scope>NUCLEOTIDE SEQUENCE [LARGE SCALE GENOMIC DNA]</scope>
    <source>
        <strain evidence="2">cv. Pinot noir / PN40024</strain>
    </source>
</reference>
<accession>E0CNT1</accession>
<dbReference type="EMBL" id="FN595227">
    <property type="protein sequence ID" value="CBI19309.3"/>
    <property type="molecule type" value="Genomic_DNA"/>
</dbReference>